<accession>A0A165QP23</accession>
<evidence type="ECO:0000256" key="4">
    <source>
        <dbReference type="ARBA" id="ARBA00022801"/>
    </source>
</evidence>
<dbReference type="Pfam" id="PF00753">
    <property type="entry name" value="Lactamase_B"/>
    <property type="match status" value="1"/>
</dbReference>
<comment type="similarity">
    <text evidence="2">Belongs to the metallo-beta-lactamase superfamily.</text>
</comment>
<dbReference type="GO" id="GO:0016787">
    <property type="term" value="F:hydrolase activity"/>
    <property type="evidence" value="ECO:0007669"/>
    <property type="project" value="UniProtKB-KW"/>
</dbReference>
<evidence type="ECO:0000259" key="9">
    <source>
        <dbReference type="SMART" id="SM00849"/>
    </source>
</evidence>
<dbReference type="AlphaFoldDB" id="A0A165QP23"/>
<evidence type="ECO:0000256" key="1">
    <source>
        <dbReference type="ARBA" id="ARBA00001947"/>
    </source>
</evidence>
<keyword evidence="3" id="KW-0479">Metal-binding</keyword>
<dbReference type="RefSeq" id="WP_063184641.1">
    <property type="nucleotide sequence ID" value="NZ_LQRA01000070.1"/>
</dbReference>
<comment type="cofactor">
    <cofactor evidence="1">
        <name>Zn(2+)</name>
        <dbReference type="ChEBI" id="CHEBI:29105"/>
    </cofactor>
</comment>
<dbReference type="EMBL" id="LQRA01000070">
    <property type="protein sequence ID" value="KZE75854.1"/>
    <property type="molecule type" value="Genomic_DNA"/>
</dbReference>
<dbReference type="eggNOG" id="COG0491">
    <property type="taxonomic scope" value="Bacteria"/>
</dbReference>
<dbReference type="InterPro" id="IPR051013">
    <property type="entry name" value="MBL_superfamily_lactonases"/>
</dbReference>
<dbReference type="CDD" id="cd07730">
    <property type="entry name" value="metallo-hydrolase-like_MBL-fold"/>
    <property type="match status" value="1"/>
</dbReference>
<evidence type="ECO:0000256" key="3">
    <source>
        <dbReference type="ARBA" id="ARBA00022723"/>
    </source>
</evidence>
<comment type="caution">
    <text evidence="10">The sequence shown here is derived from an EMBL/GenBank/DDBJ whole genome shotgun (WGS) entry which is preliminary data.</text>
</comment>
<keyword evidence="5" id="KW-0862">Zinc</keyword>
<dbReference type="PANTHER" id="PTHR42978">
    <property type="entry name" value="QUORUM-QUENCHING LACTONASE YTNP-RELATED-RELATED"/>
    <property type="match status" value="1"/>
</dbReference>
<dbReference type="GO" id="GO:0046872">
    <property type="term" value="F:metal ion binding"/>
    <property type="evidence" value="ECO:0007669"/>
    <property type="project" value="UniProtKB-KW"/>
</dbReference>
<reference evidence="11" key="1">
    <citation type="submission" date="2016-01" db="EMBL/GenBank/DDBJ databases">
        <title>Draft genome of Chromobacterium sp. F49.</title>
        <authorList>
            <person name="Hong K.W."/>
        </authorList>
    </citation>
    <scope>NUCLEOTIDE SEQUENCE [LARGE SCALE GENOMIC DNA]</scope>
    <source>
        <strain evidence="11">M63</strain>
    </source>
</reference>
<feature type="domain" description="Metallo-beta-lactamase" evidence="9">
    <location>
        <begin position="46"/>
        <end position="279"/>
    </location>
</feature>
<sequence>MTSRQQREDRGLPIPKVKLRLFAAGYCTHPEWVTLRGGSLRSCRIPAIFACIEHPVFGAIVVDTGYSERFIRETNRLPERLYRMITPVVFREEESAVQQLAACGVTPEQVQTVIVTHFHADHVAGLRDFPNATFLYVPEAYDAVKSLRGLAALRRAYLPGLLPESFERRSQPILRDRQVELPADFPFSSGLDVLGDGSLVAVDLPGHADGQIGLLLSTERYDYLLCADAAWSSRAIRENRPPHPLAGLVMPNRRQYRDSFERLVRLHERYPALRIVPSHCPEIWEKWIQGGEPL</sequence>
<evidence type="ECO:0000313" key="11">
    <source>
        <dbReference type="Proteomes" id="UP000076563"/>
    </source>
</evidence>
<dbReference type="OrthoDB" id="333278at2"/>
<dbReference type="Proteomes" id="UP000076563">
    <property type="component" value="Unassembled WGS sequence"/>
</dbReference>
<organism evidence="10 11">
    <name type="scientific">Paenibacillus elgii</name>
    <dbReference type="NCBI Taxonomy" id="189691"/>
    <lineage>
        <taxon>Bacteria</taxon>
        <taxon>Bacillati</taxon>
        <taxon>Bacillota</taxon>
        <taxon>Bacilli</taxon>
        <taxon>Bacillales</taxon>
        <taxon>Paenibacillaceae</taxon>
        <taxon>Paenibacillus</taxon>
    </lineage>
</organism>
<dbReference type="SUPFAM" id="SSF56281">
    <property type="entry name" value="Metallo-hydrolase/oxidoreductase"/>
    <property type="match status" value="1"/>
</dbReference>
<comment type="function">
    <text evidence="7">Counteracts the endogenous Pycsar antiviral defense system. Phosphodiesterase that enables metal-dependent hydrolysis of host cyclic nucleotide Pycsar defense signals such as cCMP and cUMP.</text>
</comment>
<evidence type="ECO:0000256" key="8">
    <source>
        <dbReference type="ARBA" id="ARBA00048505"/>
    </source>
</evidence>
<dbReference type="SMART" id="SM00849">
    <property type="entry name" value="Lactamase_B"/>
    <property type="match status" value="1"/>
</dbReference>
<evidence type="ECO:0000313" key="10">
    <source>
        <dbReference type="EMBL" id="KZE75854.1"/>
    </source>
</evidence>
<evidence type="ECO:0000256" key="5">
    <source>
        <dbReference type="ARBA" id="ARBA00022833"/>
    </source>
</evidence>
<comment type="catalytic activity">
    <reaction evidence="8">
        <text>3',5'-cyclic UMP + H2O = UMP + H(+)</text>
        <dbReference type="Rhea" id="RHEA:70575"/>
        <dbReference type="ChEBI" id="CHEBI:15377"/>
        <dbReference type="ChEBI" id="CHEBI:15378"/>
        <dbReference type="ChEBI" id="CHEBI:57865"/>
        <dbReference type="ChEBI" id="CHEBI:184387"/>
    </reaction>
    <physiologicalReaction direction="left-to-right" evidence="8">
        <dbReference type="Rhea" id="RHEA:70576"/>
    </physiologicalReaction>
</comment>
<evidence type="ECO:0000256" key="7">
    <source>
        <dbReference type="ARBA" id="ARBA00034301"/>
    </source>
</evidence>
<evidence type="ECO:0000256" key="6">
    <source>
        <dbReference type="ARBA" id="ARBA00034221"/>
    </source>
</evidence>
<evidence type="ECO:0000256" key="2">
    <source>
        <dbReference type="ARBA" id="ARBA00007749"/>
    </source>
</evidence>
<name>A0A165QP23_9BACL</name>
<keyword evidence="11" id="KW-1185">Reference proteome</keyword>
<dbReference type="InterPro" id="IPR001279">
    <property type="entry name" value="Metallo-B-lactamas"/>
</dbReference>
<dbReference type="PANTHER" id="PTHR42978:SF2">
    <property type="entry name" value="102 KBASES UNSTABLE REGION: FROM 1 TO 119443"/>
    <property type="match status" value="1"/>
</dbReference>
<keyword evidence="4 10" id="KW-0378">Hydrolase</keyword>
<gene>
    <name evidence="10" type="ORF">AV654_25660</name>
</gene>
<dbReference type="Gene3D" id="3.60.15.10">
    <property type="entry name" value="Ribonuclease Z/Hydroxyacylglutathione hydrolase-like"/>
    <property type="match status" value="1"/>
</dbReference>
<comment type="catalytic activity">
    <reaction evidence="6">
        <text>3',5'-cyclic CMP + H2O = CMP + H(+)</text>
        <dbReference type="Rhea" id="RHEA:72675"/>
        <dbReference type="ChEBI" id="CHEBI:15377"/>
        <dbReference type="ChEBI" id="CHEBI:15378"/>
        <dbReference type="ChEBI" id="CHEBI:58003"/>
        <dbReference type="ChEBI" id="CHEBI:60377"/>
    </reaction>
    <physiologicalReaction direction="left-to-right" evidence="6">
        <dbReference type="Rhea" id="RHEA:72676"/>
    </physiologicalReaction>
</comment>
<protein>
    <submittedName>
        <fullName evidence="10">MBL fold metallo-hydrolase</fullName>
    </submittedName>
</protein>
<dbReference type="InterPro" id="IPR036866">
    <property type="entry name" value="RibonucZ/Hydroxyglut_hydro"/>
</dbReference>
<proteinExistence type="inferred from homology"/>
<dbReference type="STRING" id="1007103.GCA_000213315_04922"/>